<keyword evidence="2" id="KW-1185">Reference proteome</keyword>
<protein>
    <submittedName>
        <fullName evidence="1">Uncharacterized protein</fullName>
    </submittedName>
</protein>
<dbReference type="Pfam" id="PF18993">
    <property type="entry name" value="Rv0078B"/>
    <property type="match status" value="1"/>
</dbReference>
<sequence length="68" mass="7730">MPEESPAQRLRLAFEMYDFGVRMQRARIRRTRPGATEAEIEEAVQDWLLSRPGAPLGDALGRPSTRFA</sequence>
<gene>
    <name evidence="1" type="ORF">ACFYV7_28285</name>
</gene>
<dbReference type="Proteomes" id="UP001601948">
    <property type="component" value="Unassembled WGS sequence"/>
</dbReference>
<dbReference type="InterPro" id="IPR044054">
    <property type="entry name" value="Rv0078B"/>
</dbReference>
<accession>A0ABW6QZP8</accession>
<name>A0ABW6QZP8_9NOCA</name>
<reference evidence="1 2" key="1">
    <citation type="submission" date="2024-10" db="EMBL/GenBank/DDBJ databases">
        <title>The Natural Products Discovery Center: Release of the First 8490 Sequenced Strains for Exploring Actinobacteria Biosynthetic Diversity.</title>
        <authorList>
            <person name="Kalkreuter E."/>
            <person name="Kautsar S.A."/>
            <person name="Yang D."/>
            <person name="Bader C.D."/>
            <person name="Teijaro C.N."/>
            <person name="Fluegel L."/>
            <person name="Davis C.M."/>
            <person name="Simpson J.R."/>
            <person name="Lauterbach L."/>
            <person name="Steele A.D."/>
            <person name="Gui C."/>
            <person name="Meng S."/>
            <person name="Li G."/>
            <person name="Viehrig K."/>
            <person name="Ye F."/>
            <person name="Su P."/>
            <person name="Kiefer A.F."/>
            <person name="Nichols A."/>
            <person name="Cepeda A.J."/>
            <person name="Yan W."/>
            <person name="Fan B."/>
            <person name="Jiang Y."/>
            <person name="Adhikari A."/>
            <person name="Zheng C.-J."/>
            <person name="Schuster L."/>
            <person name="Cowan T.M."/>
            <person name="Smanski M.J."/>
            <person name="Chevrette M.G."/>
            <person name="De Carvalho L.P.S."/>
            <person name="Shen B."/>
        </authorList>
    </citation>
    <scope>NUCLEOTIDE SEQUENCE [LARGE SCALE GENOMIC DNA]</scope>
    <source>
        <strain evidence="1 2">NPDC003040</strain>
    </source>
</reference>
<dbReference type="RefSeq" id="WP_370465258.1">
    <property type="nucleotide sequence ID" value="NZ_JBIAPI010000008.1"/>
</dbReference>
<evidence type="ECO:0000313" key="2">
    <source>
        <dbReference type="Proteomes" id="UP001601948"/>
    </source>
</evidence>
<comment type="caution">
    <text evidence="1">The sequence shown here is derived from an EMBL/GenBank/DDBJ whole genome shotgun (WGS) entry which is preliminary data.</text>
</comment>
<evidence type="ECO:0000313" key="1">
    <source>
        <dbReference type="EMBL" id="MFF3226724.1"/>
    </source>
</evidence>
<organism evidence="1 2">
    <name type="scientific">Nocardia suismassiliense</name>
    <dbReference type="NCBI Taxonomy" id="2077092"/>
    <lineage>
        <taxon>Bacteria</taxon>
        <taxon>Bacillati</taxon>
        <taxon>Actinomycetota</taxon>
        <taxon>Actinomycetes</taxon>
        <taxon>Mycobacteriales</taxon>
        <taxon>Nocardiaceae</taxon>
        <taxon>Nocardia</taxon>
    </lineage>
</organism>
<dbReference type="EMBL" id="JBIAPI010000008">
    <property type="protein sequence ID" value="MFF3226724.1"/>
    <property type="molecule type" value="Genomic_DNA"/>
</dbReference>
<proteinExistence type="predicted"/>